<keyword evidence="9" id="KW-1185">Reference proteome</keyword>
<evidence type="ECO:0000259" key="7">
    <source>
        <dbReference type="PROSITE" id="PS50103"/>
    </source>
</evidence>
<dbReference type="InterPro" id="IPR000571">
    <property type="entry name" value="Znf_CCCH"/>
</dbReference>
<feature type="region of interest" description="Disordered" evidence="6">
    <location>
        <begin position="115"/>
        <end position="134"/>
    </location>
</feature>
<feature type="domain" description="C3H1-type" evidence="7">
    <location>
        <begin position="437"/>
        <end position="464"/>
    </location>
</feature>
<feature type="zinc finger region" description="C3H1-type" evidence="5">
    <location>
        <begin position="437"/>
        <end position="464"/>
    </location>
</feature>
<dbReference type="PANTHER" id="PTHR12547">
    <property type="entry name" value="CCCH ZINC FINGER/TIS11-RELATED"/>
    <property type="match status" value="1"/>
</dbReference>
<dbReference type="SMART" id="SM00356">
    <property type="entry name" value="ZnF_C3H1"/>
    <property type="match status" value="2"/>
</dbReference>
<keyword evidence="2" id="KW-0677">Repeat</keyword>
<dbReference type="Pfam" id="PF00642">
    <property type="entry name" value="zf-CCCH"/>
    <property type="match status" value="2"/>
</dbReference>
<dbReference type="EMBL" id="OZ022408">
    <property type="protein sequence ID" value="CAK9439731.1"/>
    <property type="molecule type" value="Genomic_DNA"/>
</dbReference>
<feature type="compositionally biased region" description="Basic residues" evidence="6">
    <location>
        <begin position="156"/>
        <end position="172"/>
    </location>
</feature>
<accession>A0ABP0ZQJ7</accession>
<feature type="region of interest" description="Disordered" evidence="6">
    <location>
        <begin position="79"/>
        <end position="109"/>
    </location>
</feature>
<reference evidence="8 9" key="1">
    <citation type="submission" date="2024-03" db="EMBL/GenBank/DDBJ databases">
        <authorList>
            <person name="Brejova B."/>
        </authorList>
    </citation>
    <scope>NUCLEOTIDE SEQUENCE [LARGE SCALE GENOMIC DNA]</scope>
    <source>
        <strain evidence="8 9">CBS 14171</strain>
    </source>
</reference>
<feature type="compositionally biased region" description="Low complexity" evidence="6">
    <location>
        <begin position="342"/>
        <end position="352"/>
    </location>
</feature>
<dbReference type="Proteomes" id="UP001497383">
    <property type="component" value="Chromosome 4"/>
</dbReference>
<protein>
    <recommendedName>
        <fullName evidence="7">C3H1-type domain-containing protein</fullName>
    </recommendedName>
</protein>
<dbReference type="PROSITE" id="PS50103">
    <property type="entry name" value="ZF_C3H1"/>
    <property type="match status" value="2"/>
</dbReference>
<evidence type="ECO:0000256" key="4">
    <source>
        <dbReference type="ARBA" id="ARBA00022833"/>
    </source>
</evidence>
<dbReference type="Gene3D" id="4.10.1000.10">
    <property type="entry name" value="Zinc finger, CCCH-type"/>
    <property type="match status" value="2"/>
</dbReference>
<evidence type="ECO:0000313" key="8">
    <source>
        <dbReference type="EMBL" id="CAK9439731.1"/>
    </source>
</evidence>
<feature type="region of interest" description="Disordered" evidence="6">
    <location>
        <begin position="304"/>
        <end position="357"/>
    </location>
</feature>
<evidence type="ECO:0000256" key="2">
    <source>
        <dbReference type="ARBA" id="ARBA00022737"/>
    </source>
</evidence>
<feature type="compositionally biased region" description="Low complexity" evidence="6">
    <location>
        <begin position="120"/>
        <end position="131"/>
    </location>
</feature>
<evidence type="ECO:0000256" key="6">
    <source>
        <dbReference type="SAM" id="MobiDB-lite"/>
    </source>
</evidence>
<feature type="compositionally biased region" description="Polar residues" evidence="6">
    <location>
        <begin position="100"/>
        <end position="109"/>
    </location>
</feature>
<keyword evidence="4 5" id="KW-0862">Zinc</keyword>
<feature type="zinc finger region" description="C3H1-type" evidence="5">
    <location>
        <begin position="399"/>
        <end position="427"/>
    </location>
</feature>
<feature type="region of interest" description="Disordered" evidence="6">
    <location>
        <begin position="17"/>
        <end position="38"/>
    </location>
</feature>
<feature type="compositionally biased region" description="Low complexity" evidence="6">
    <location>
        <begin position="80"/>
        <end position="91"/>
    </location>
</feature>
<feature type="compositionally biased region" description="Low complexity" evidence="6">
    <location>
        <begin position="311"/>
        <end position="326"/>
    </location>
</feature>
<dbReference type="RefSeq" id="XP_066830769.1">
    <property type="nucleotide sequence ID" value="XM_066973985.1"/>
</dbReference>
<gene>
    <name evidence="8" type="ORF">LODBEIA_P38310</name>
</gene>
<evidence type="ECO:0000256" key="1">
    <source>
        <dbReference type="ARBA" id="ARBA00022723"/>
    </source>
</evidence>
<dbReference type="InterPro" id="IPR036855">
    <property type="entry name" value="Znf_CCCH_sf"/>
</dbReference>
<name>A0ABP0ZQJ7_9ASCO</name>
<dbReference type="PANTHER" id="PTHR12547:SF18">
    <property type="entry name" value="PROTEIN TIS11"/>
    <property type="match status" value="1"/>
</dbReference>
<proteinExistence type="predicted"/>
<evidence type="ECO:0000256" key="5">
    <source>
        <dbReference type="PROSITE-ProRule" id="PRU00723"/>
    </source>
</evidence>
<evidence type="ECO:0000313" key="9">
    <source>
        <dbReference type="Proteomes" id="UP001497383"/>
    </source>
</evidence>
<dbReference type="InterPro" id="IPR045877">
    <property type="entry name" value="ZFP36-like"/>
</dbReference>
<feature type="compositionally biased region" description="Pro residues" evidence="6">
    <location>
        <begin position="327"/>
        <end position="336"/>
    </location>
</feature>
<feature type="region of interest" description="Disordered" evidence="6">
    <location>
        <begin position="152"/>
        <end position="172"/>
    </location>
</feature>
<organism evidence="8 9">
    <name type="scientific">Lodderomyces beijingensis</name>
    <dbReference type="NCBI Taxonomy" id="1775926"/>
    <lineage>
        <taxon>Eukaryota</taxon>
        <taxon>Fungi</taxon>
        <taxon>Dikarya</taxon>
        <taxon>Ascomycota</taxon>
        <taxon>Saccharomycotina</taxon>
        <taxon>Pichiomycetes</taxon>
        <taxon>Debaryomycetaceae</taxon>
        <taxon>Candida/Lodderomyces clade</taxon>
        <taxon>Lodderomyces</taxon>
    </lineage>
</organism>
<keyword evidence="1 5" id="KW-0479">Metal-binding</keyword>
<dbReference type="GeneID" id="92209027"/>
<sequence length="464" mass="52549">MFASSDLSHKILQTASTTDSFARKNSNDSKFTTSSLSSLSPANSIVDFKGDLLPDLWQTSSNESYLSDSFENFTLKPTFQPKQQQQQQQPQHASHIKFVPSQSQSPCQLPANNMLHAQFSSPTGGAAASSPFDSASVVHSRNEMLPSVHAFEQQQHHHHHHHQNHQNHNQHLRQHLEQSFEVNSPQLWRQSSLHQPTFTHHSSWNNVNSVVHGNCLNSPLLHQQSLLEPTSLNIISNSSHYNHNHHHHQQQRQFAEVVDPYQVSEDIVNSQQIYLLDEDVQQLNRQRDGLCHSNSLQNKVLHPHQSHGIHPHLAQQQQPQLQQQQAPAPPPAPAPPHHNHLHLQPQQHFQQQKTSSVAANATTQDFVDVNSTITLKDIARLDPPILTSNSNKPAVNTQLYKTELCGPFMKTGTCTYGSKCQFAHGEEELKHVERPPKWRSKPCSNWTKYGSCRYGNRCCFKHGD</sequence>
<dbReference type="SUPFAM" id="SSF90229">
    <property type="entry name" value="CCCH zinc finger"/>
    <property type="match status" value="2"/>
</dbReference>
<feature type="domain" description="C3H1-type" evidence="7">
    <location>
        <begin position="399"/>
        <end position="427"/>
    </location>
</feature>
<keyword evidence="3 5" id="KW-0863">Zinc-finger</keyword>
<evidence type="ECO:0000256" key="3">
    <source>
        <dbReference type="ARBA" id="ARBA00022771"/>
    </source>
</evidence>